<dbReference type="AlphaFoldDB" id="A0A1D2YXG0"/>
<evidence type="ECO:0000256" key="5">
    <source>
        <dbReference type="ARBA" id="ARBA00022692"/>
    </source>
</evidence>
<evidence type="ECO:0000256" key="9">
    <source>
        <dbReference type="PIRNR" id="PIRNR004862"/>
    </source>
</evidence>
<evidence type="ECO:0000256" key="3">
    <source>
        <dbReference type="ARBA" id="ARBA00007971"/>
    </source>
</evidence>
<keyword evidence="15" id="KW-1185">Reference proteome</keyword>
<dbReference type="STRING" id="337097.BHF71_00375"/>
<keyword evidence="8 9" id="KW-0975">Bacterial flagellum</keyword>
<dbReference type="InterPro" id="IPR006182">
    <property type="entry name" value="FliF_N_dom"/>
</dbReference>
<dbReference type="Pfam" id="PF01514">
    <property type="entry name" value="YscJ_FliF"/>
    <property type="match status" value="1"/>
</dbReference>
<dbReference type="Pfam" id="PF08345">
    <property type="entry name" value="YscJ_FliF_C"/>
    <property type="match status" value="1"/>
</dbReference>
<protein>
    <recommendedName>
        <fullName evidence="9">Flagellar M-ring protein</fullName>
    </recommendedName>
</protein>
<keyword evidence="4" id="KW-1003">Cell membrane</keyword>
<evidence type="ECO:0000313" key="14">
    <source>
        <dbReference type="EMBL" id="OEG00399.1"/>
    </source>
</evidence>
<evidence type="ECO:0000256" key="2">
    <source>
        <dbReference type="ARBA" id="ARBA00004651"/>
    </source>
</evidence>
<comment type="caution">
    <text evidence="14">The sequence shown here is derived from an EMBL/GenBank/DDBJ whole genome shotgun (WGS) entry which is preliminary data.</text>
</comment>
<comment type="similarity">
    <text evidence="3 9">Belongs to the FliF family.</text>
</comment>
<feature type="transmembrane region" description="Helical" evidence="11">
    <location>
        <begin position="439"/>
        <end position="460"/>
    </location>
</feature>
<evidence type="ECO:0000256" key="6">
    <source>
        <dbReference type="ARBA" id="ARBA00022989"/>
    </source>
</evidence>
<organism evidence="14 15">
    <name type="scientific">Vulcanibacillus modesticaldus</name>
    <dbReference type="NCBI Taxonomy" id="337097"/>
    <lineage>
        <taxon>Bacteria</taxon>
        <taxon>Bacillati</taxon>
        <taxon>Bacillota</taxon>
        <taxon>Bacilli</taxon>
        <taxon>Bacillales</taxon>
        <taxon>Bacillaceae</taxon>
        <taxon>Vulcanibacillus</taxon>
    </lineage>
</organism>
<dbReference type="PANTHER" id="PTHR30046:SF0">
    <property type="entry name" value="FLAGELLAR M-RING PROTEIN"/>
    <property type="match status" value="1"/>
</dbReference>
<dbReference type="GO" id="GO:0003774">
    <property type="term" value="F:cytoskeletal motor activity"/>
    <property type="evidence" value="ECO:0007669"/>
    <property type="project" value="InterPro"/>
</dbReference>
<keyword evidence="5 11" id="KW-0812">Transmembrane</keyword>
<evidence type="ECO:0000256" key="4">
    <source>
        <dbReference type="ARBA" id="ARBA00022475"/>
    </source>
</evidence>
<evidence type="ECO:0000259" key="12">
    <source>
        <dbReference type="Pfam" id="PF01514"/>
    </source>
</evidence>
<dbReference type="NCBIfam" id="TIGR00206">
    <property type="entry name" value="fliF"/>
    <property type="match status" value="1"/>
</dbReference>
<dbReference type="PRINTS" id="PR01009">
    <property type="entry name" value="FLGMRINGFLIF"/>
</dbReference>
<evidence type="ECO:0000313" key="15">
    <source>
        <dbReference type="Proteomes" id="UP000243739"/>
    </source>
</evidence>
<dbReference type="InterPro" id="IPR000067">
    <property type="entry name" value="FlgMring_FliF"/>
</dbReference>
<feature type="transmembrane region" description="Helical" evidence="11">
    <location>
        <begin position="25"/>
        <end position="44"/>
    </location>
</feature>
<reference evidence="14 15" key="1">
    <citation type="submission" date="2016-09" db="EMBL/GenBank/DDBJ databases">
        <title>Draft genome sequence for the type strain of Vulcanibacillus modesticaldus BR, a strictly anaerobic, moderately thermophilic, and nitrate-reducing bacterium from deep sea-hydrothermal vents of the Mid-Atlantic Ridge.</title>
        <authorList>
            <person name="Abin C.A."/>
            <person name="Hollibaugh J.T."/>
        </authorList>
    </citation>
    <scope>NUCLEOTIDE SEQUENCE [LARGE SCALE GENOMIC DNA]</scope>
    <source>
        <strain evidence="14 15">BR</strain>
    </source>
</reference>
<dbReference type="InterPro" id="IPR045851">
    <property type="entry name" value="AMP-bd_C_sf"/>
</dbReference>
<comment type="subcellular location">
    <subcellularLocation>
        <location evidence="1 9">Bacterial flagellum basal body</location>
    </subcellularLocation>
    <subcellularLocation>
        <location evidence="2">Cell membrane</location>
        <topology evidence="2">Multi-pass membrane protein</topology>
    </subcellularLocation>
</comment>
<name>A0A1D2YXG0_9BACI</name>
<feature type="domain" description="Flagellar M-ring C-terminal" evidence="13">
    <location>
        <begin position="255"/>
        <end position="390"/>
    </location>
</feature>
<dbReference type="GO" id="GO:0005886">
    <property type="term" value="C:plasma membrane"/>
    <property type="evidence" value="ECO:0007669"/>
    <property type="project" value="UniProtKB-SubCell"/>
</dbReference>
<feature type="compositionally biased region" description="Polar residues" evidence="10">
    <location>
        <begin position="316"/>
        <end position="333"/>
    </location>
</feature>
<evidence type="ECO:0000256" key="8">
    <source>
        <dbReference type="ARBA" id="ARBA00023143"/>
    </source>
</evidence>
<keyword evidence="14" id="KW-0969">Cilium</keyword>
<dbReference type="PANTHER" id="PTHR30046">
    <property type="entry name" value="FLAGELLAR M-RING PROTEIN"/>
    <property type="match status" value="1"/>
</dbReference>
<keyword evidence="7 11" id="KW-0472">Membrane</keyword>
<dbReference type="GO" id="GO:0009431">
    <property type="term" value="C:bacterial-type flagellum basal body, MS ring"/>
    <property type="evidence" value="ECO:0007669"/>
    <property type="project" value="InterPro"/>
</dbReference>
<dbReference type="RefSeq" id="WP_069655712.1">
    <property type="nucleotide sequence ID" value="NZ_MIJF01000001.1"/>
</dbReference>
<dbReference type="PIRSF" id="PIRSF004862">
    <property type="entry name" value="FliF"/>
    <property type="match status" value="1"/>
</dbReference>
<comment type="function">
    <text evidence="9">The M ring may be actively involved in energy transduction.</text>
</comment>
<keyword evidence="6 11" id="KW-1133">Transmembrane helix</keyword>
<keyword evidence="14" id="KW-0282">Flagellum</keyword>
<feature type="domain" description="Flagellar M-ring N-terminal" evidence="12">
    <location>
        <begin position="46"/>
        <end position="220"/>
    </location>
</feature>
<sequence>MNEFIQNYKEKFAHFWNQLEKKQKIMLIATVFFLITTLVLVTMFTTRIKYQLTYVNLDKKTAGTIVSKLEEMGIPYQLSAGGSNISVPESQSARVKVMLAQEDLGSGNIYSKFWENAKFGMTDQQFQVLNRGAIEEELRLLIVKGIEGITDANVMITLPEEKVFYSEVQQQATASVVLKIEPGVQLNPNQIKSIYNLISKSVPNLPVDNITLTNQYGDPLEYTNFNQGTVDTYNQQRLIEQEFQKDLKKQLDQMLTRIMGPGRVSVTVFAKMNFDQKRTMENIYQPVVDGKGIARSVETIQESFTGTDNLPGGITGTSDTQIPTYPSSSNGNGNYEHIEKRINYEVNEITKEVISSPYSLEDLSIVVAVDLPQDDEQTEKTIEAIRNLISPIVMAALSDQSSNNNLQLANIDQRIVVVAHEFEDKPSVFDNQNNGWDPLLLYGAIGLSVLAIGGIGFNVVRRGNKKRESEEEVIPTETEIPEIDLTPILTEEAALQQEIQKFSKQKPDEFVKLIRTWLSEE</sequence>
<dbReference type="InterPro" id="IPR013556">
    <property type="entry name" value="Flag_M-ring_C"/>
</dbReference>
<dbReference type="Gene3D" id="3.30.300.30">
    <property type="match status" value="1"/>
</dbReference>
<accession>A0A1D2YXG0</accession>
<feature type="region of interest" description="Disordered" evidence="10">
    <location>
        <begin position="304"/>
        <end position="334"/>
    </location>
</feature>
<evidence type="ECO:0000256" key="10">
    <source>
        <dbReference type="SAM" id="MobiDB-lite"/>
    </source>
</evidence>
<gene>
    <name evidence="14" type="ORF">BHF71_00375</name>
</gene>
<keyword evidence="14" id="KW-0966">Cell projection</keyword>
<dbReference type="EMBL" id="MIJF01000001">
    <property type="protein sequence ID" value="OEG00399.1"/>
    <property type="molecule type" value="Genomic_DNA"/>
</dbReference>
<dbReference type="InterPro" id="IPR043427">
    <property type="entry name" value="YscJ/FliF"/>
</dbReference>
<evidence type="ECO:0000256" key="7">
    <source>
        <dbReference type="ARBA" id="ARBA00023136"/>
    </source>
</evidence>
<dbReference type="GO" id="GO:0071973">
    <property type="term" value="P:bacterial-type flagellum-dependent cell motility"/>
    <property type="evidence" value="ECO:0007669"/>
    <property type="project" value="InterPro"/>
</dbReference>
<evidence type="ECO:0000256" key="1">
    <source>
        <dbReference type="ARBA" id="ARBA00004117"/>
    </source>
</evidence>
<evidence type="ECO:0000256" key="11">
    <source>
        <dbReference type="SAM" id="Phobius"/>
    </source>
</evidence>
<proteinExistence type="inferred from homology"/>
<dbReference type="Proteomes" id="UP000243739">
    <property type="component" value="Unassembled WGS sequence"/>
</dbReference>
<evidence type="ECO:0000259" key="13">
    <source>
        <dbReference type="Pfam" id="PF08345"/>
    </source>
</evidence>